<dbReference type="AlphaFoldDB" id="A0A830ZZU8"/>
<dbReference type="EMBL" id="CAPB01000008">
    <property type="protein sequence ID" value="CCO92913.1"/>
    <property type="molecule type" value="Genomic_DNA"/>
</dbReference>
<dbReference type="Proteomes" id="UP000013111">
    <property type="component" value="Unassembled WGS sequence"/>
</dbReference>
<evidence type="ECO:0000313" key="2">
    <source>
        <dbReference type="Proteomes" id="UP000013111"/>
    </source>
</evidence>
<reference evidence="1 2" key="1">
    <citation type="submission" date="2012-11" db="EMBL/GenBank/DDBJ databases">
        <authorList>
            <person name="Linke B."/>
        </authorList>
    </citation>
    <scope>NUCLEOTIDE SEQUENCE [LARGE SCALE GENOMIC DNA]</scope>
    <source>
        <strain evidence="2">CFBP 1232</strain>
    </source>
</reference>
<name>A0A830ZZU8_ERWAM</name>
<comment type="caution">
    <text evidence="1">The sequence shown here is derived from an EMBL/GenBank/DDBJ whole genome shotgun (WGS) entry which is preliminary data.</text>
</comment>
<evidence type="ECO:0000313" key="1">
    <source>
        <dbReference type="EMBL" id="CCO92913.1"/>
    </source>
</evidence>
<reference evidence="1 2" key="2">
    <citation type="submission" date="2013-04" db="EMBL/GenBank/DDBJ databases">
        <title>Comparative genomics of 12 strains of Erwinia amylovora identifies a pan-genome with a large conserved core and provides insights into host specificity.</title>
        <authorList>
            <person name="Mann R.A."/>
            <person name="Smits T.H.M."/>
            <person name="Buehlmann A."/>
            <person name="Blom J."/>
            <person name="Goesmann A."/>
            <person name="Frey J.E."/>
            <person name="Plummer K.M."/>
            <person name="Beer S.V."/>
            <person name="Luck J."/>
            <person name="Duffy B."/>
            <person name="Rodoni B."/>
        </authorList>
    </citation>
    <scope>NUCLEOTIDE SEQUENCE [LARGE SCALE GENOMIC DNA]</scope>
    <source>
        <strain evidence="2">CFBP 1232</strain>
    </source>
</reference>
<organism evidence="1 2">
    <name type="scientific">Erwinia amylovora NBRC 12687 = CFBP 1232</name>
    <dbReference type="NCBI Taxonomy" id="1219359"/>
    <lineage>
        <taxon>Bacteria</taxon>
        <taxon>Pseudomonadati</taxon>
        <taxon>Pseudomonadota</taxon>
        <taxon>Gammaproteobacteria</taxon>
        <taxon>Enterobacterales</taxon>
        <taxon>Erwiniaceae</taxon>
        <taxon>Erwinia</taxon>
    </lineage>
</organism>
<gene>
    <name evidence="1" type="ORF">BN437_0959</name>
</gene>
<sequence>MLKFTSEYNTLLIFENLAQRMFFRFTSDLT</sequence>
<accession>A0A830ZZU8</accession>
<proteinExistence type="predicted"/>
<protein>
    <submittedName>
        <fullName evidence="1">Uncharacterized protein</fullName>
    </submittedName>
</protein>